<dbReference type="PANTHER" id="PTHR30543">
    <property type="entry name" value="CHROMATE REDUCTASE"/>
    <property type="match status" value="1"/>
</dbReference>
<protein>
    <submittedName>
        <fullName evidence="2">NAD(P)H-dependent FMN reductase</fullName>
    </submittedName>
</protein>
<evidence type="ECO:0000259" key="1">
    <source>
        <dbReference type="Pfam" id="PF03358"/>
    </source>
</evidence>
<dbReference type="RefSeq" id="WP_182842819.1">
    <property type="nucleotide sequence ID" value="NZ_BAAALP010000002.1"/>
</dbReference>
<gene>
    <name evidence="2" type="ORF">HNR61_002005</name>
</gene>
<evidence type="ECO:0000313" key="3">
    <source>
        <dbReference type="Proteomes" id="UP000572680"/>
    </source>
</evidence>
<dbReference type="GO" id="GO:0010181">
    <property type="term" value="F:FMN binding"/>
    <property type="evidence" value="ECO:0007669"/>
    <property type="project" value="TreeGrafter"/>
</dbReference>
<dbReference type="Gene3D" id="3.40.50.360">
    <property type="match status" value="1"/>
</dbReference>
<dbReference type="InterPro" id="IPR029039">
    <property type="entry name" value="Flavoprotein-like_sf"/>
</dbReference>
<reference evidence="2 3" key="1">
    <citation type="submission" date="2020-08" db="EMBL/GenBank/DDBJ databases">
        <title>Genomic Encyclopedia of Type Strains, Phase IV (KMG-IV): sequencing the most valuable type-strain genomes for metagenomic binning, comparative biology and taxonomic classification.</title>
        <authorList>
            <person name="Goeker M."/>
        </authorList>
    </citation>
    <scope>NUCLEOTIDE SEQUENCE [LARGE SCALE GENOMIC DNA]</scope>
    <source>
        <strain evidence="2 3">DSM 44197</strain>
    </source>
</reference>
<dbReference type="SUPFAM" id="SSF52218">
    <property type="entry name" value="Flavoproteins"/>
    <property type="match status" value="1"/>
</dbReference>
<dbReference type="PANTHER" id="PTHR30543:SF21">
    <property type="entry name" value="NAD(P)H-DEPENDENT FMN REDUCTASE LOT6"/>
    <property type="match status" value="1"/>
</dbReference>
<name>A0A7W3LLL6_ACTNM</name>
<organism evidence="2 3">
    <name type="scientific">Actinomadura namibiensis</name>
    <dbReference type="NCBI Taxonomy" id="182080"/>
    <lineage>
        <taxon>Bacteria</taxon>
        <taxon>Bacillati</taxon>
        <taxon>Actinomycetota</taxon>
        <taxon>Actinomycetes</taxon>
        <taxon>Streptosporangiales</taxon>
        <taxon>Thermomonosporaceae</taxon>
        <taxon>Actinomadura</taxon>
    </lineage>
</organism>
<dbReference type="Pfam" id="PF03358">
    <property type="entry name" value="FMN_red"/>
    <property type="match status" value="1"/>
</dbReference>
<dbReference type="InterPro" id="IPR050712">
    <property type="entry name" value="NAD(P)H-dep_reductase"/>
</dbReference>
<dbReference type="Proteomes" id="UP000572680">
    <property type="component" value="Unassembled WGS sequence"/>
</dbReference>
<comment type="caution">
    <text evidence="2">The sequence shown here is derived from an EMBL/GenBank/DDBJ whole genome shotgun (WGS) entry which is preliminary data.</text>
</comment>
<evidence type="ECO:0000313" key="2">
    <source>
        <dbReference type="EMBL" id="MBA8950392.1"/>
    </source>
</evidence>
<feature type="domain" description="NADPH-dependent FMN reductase-like" evidence="1">
    <location>
        <begin position="7"/>
        <end position="146"/>
    </location>
</feature>
<dbReference type="GO" id="GO:0016491">
    <property type="term" value="F:oxidoreductase activity"/>
    <property type="evidence" value="ECO:0007669"/>
    <property type="project" value="InterPro"/>
</dbReference>
<dbReference type="AlphaFoldDB" id="A0A7W3LLL6"/>
<dbReference type="GO" id="GO:0005829">
    <property type="term" value="C:cytosol"/>
    <property type="evidence" value="ECO:0007669"/>
    <property type="project" value="TreeGrafter"/>
</dbReference>
<sequence>MTEQPLRVAIIIGSTRDGRFGPTVARWVEEQAGGHPGLDVEVIDLADIPLPHALGTRPADPAGLDRATTALETADAFVVVTPEYNHSFPGVLKNFIDTHFTQWQAKPVAFVSYGGMAGGLRAVEQLRLVFAELHAVTVRESLCFHNPWNRFGEDGRPDDHESASVAAKKMFEQLAWWAHTLRDARATRPYAA</sequence>
<dbReference type="InterPro" id="IPR005025">
    <property type="entry name" value="FMN_Rdtase-like_dom"/>
</dbReference>
<dbReference type="EMBL" id="JACJIA010000002">
    <property type="protein sequence ID" value="MBA8950392.1"/>
    <property type="molecule type" value="Genomic_DNA"/>
</dbReference>
<accession>A0A7W3LLL6</accession>
<proteinExistence type="predicted"/>
<keyword evidence="3" id="KW-1185">Reference proteome</keyword>